<reference evidence="3 5" key="2">
    <citation type="submission" date="2022-03" db="EMBL/GenBank/DDBJ databases">
        <title>Genome sequencing of Morococcus cerebrosus.</title>
        <authorList>
            <person name="Baek M.-G."/>
            <person name="Yi H."/>
        </authorList>
    </citation>
    <scope>NUCLEOTIDE SEQUENCE [LARGE SCALE GENOMIC DNA]</scope>
    <source>
        <strain evidence="3 5">CIP 81.93</strain>
    </source>
</reference>
<dbReference type="EMBL" id="CP094242">
    <property type="protein sequence ID" value="UNV88070.1"/>
    <property type="molecule type" value="Genomic_DNA"/>
</dbReference>
<dbReference type="PROSITE" id="PS51257">
    <property type="entry name" value="PROKAR_LIPOPROTEIN"/>
    <property type="match status" value="1"/>
</dbReference>
<dbReference type="Proteomes" id="UP000829504">
    <property type="component" value="Chromosome"/>
</dbReference>
<reference evidence="2 4" key="1">
    <citation type="submission" date="2014-12" db="EMBL/GenBank/DDBJ databases">
        <title>Genome sequence of Morococcus cerebrosus.</title>
        <authorList>
            <person name="Shin S.-K."/>
            <person name="Yi H."/>
        </authorList>
    </citation>
    <scope>NUCLEOTIDE SEQUENCE [LARGE SCALE GENOMIC DNA]</scope>
    <source>
        <strain evidence="2 4">CIP 81.93</strain>
    </source>
</reference>
<evidence type="ECO:0000313" key="2">
    <source>
        <dbReference type="EMBL" id="KIC08086.1"/>
    </source>
</evidence>
<evidence type="ECO:0000313" key="4">
    <source>
        <dbReference type="Proteomes" id="UP000031390"/>
    </source>
</evidence>
<dbReference type="AlphaFoldDB" id="A0A0C1GRP5"/>
<name>A0A0C1GRP5_9NEIS</name>
<evidence type="ECO:0000313" key="5">
    <source>
        <dbReference type="Proteomes" id="UP000829504"/>
    </source>
</evidence>
<gene>
    <name evidence="2" type="ORF">MCC93_12310</name>
    <name evidence="3" type="ORF">MON37_03805</name>
</gene>
<protein>
    <recommendedName>
        <fullName evidence="6">Lipoprotein</fullName>
    </recommendedName>
</protein>
<dbReference type="EMBL" id="JUFZ01000045">
    <property type="protein sequence ID" value="KIC08086.1"/>
    <property type="molecule type" value="Genomic_DNA"/>
</dbReference>
<proteinExistence type="predicted"/>
<accession>A0A0C1GRP5</accession>
<keyword evidence="5" id="KW-1185">Reference proteome</keyword>
<evidence type="ECO:0000256" key="1">
    <source>
        <dbReference type="SAM" id="MobiDB-lite"/>
    </source>
</evidence>
<evidence type="ECO:0008006" key="6">
    <source>
        <dbReference type="Google" id="ProtNLM"/>
    </source>
</evidence>
<dbReference type="PATRIC" id="fig|1056807.3.peg.1186"/>
<sequence>MLKKTVLMSLVLSALVGCSPTYGNMRFLPSPEQEATMRADSQRVQHDERVERAERRRERREEMMDEADAIKRAYGDQKIYILH</sequence>
<dbReference type="Proteomes" id="UP000031390">
    <property type="component" value="Unassembled WGS sequence"/>
</dbReference>
<feature type="region of interest" description="Disordered" evidence="1">
    <location>
        <begin position="35"/>
        <end position="61"/>
    </location>
</feature>
<dbReference type="RefSeq" id="WP_039407234.1">
    <property type="nucleotide sequence ID" value="NZ_CP094242.1"/>
</dbReference>
<evidence type="ECO:0000313" key="3">
    <source>
        <dbReference type="EMBL" id="UNV88070.1"/>
    </source>
</evidence>
<organism evidence="2 4">
    <name type="scientific">Morococcus cerebrosus</name>
    <dbReference type="NCBI Taxonomy" id="1056807"/>
    <lineage>
        <taxon>Bacteria</taxon>
        <taxon>Pseudomonadati</taxon>
        <taxon>Pseudomonadota</taxon>
        <taxon>Betaproteobacteria</taxon>
        <taxon>Neisseriales</taxon>
        <taxon>Neisseriaceae</taxon>
        <taxon>Morococcus</taxon>
    </lineage>
</organism>